<dbReference type="RefSeq" id="WP_238053740.1">
    <property type="nucleotide sequence ID" value="NZ_JAKNGE010000025.1"/>
</dbReference>
<evidence type="ECO:0000313" key="2">
    <source>
        <dbReference type="EMBL" id="MCG4747475.1"/>
    </source>
</evidence>
<gene>
    <name evidence="2" type="ORF">L0N08_18775</name>
</gene>
<comment type="caution">
    <text evidence="2">The sequence shown here is derived from an EMBL/GenBank/DDBJ whole genome shotgun (WGS) entry which is preliminary data.</text>
</comment>
<reference evidence="2" key="1">
    <citation type="submission" date="2022-01" db="EMBL/GenBank/DDBJ databases">
        <title>Collection of gut derived symbiotic bacterial strains cultured from healthy donors.</title>
        <authorList>
            <person name="Lin H."/>
            <person name="Kohout C."/>
            <person name="Waligurski E."/>
            <person name="Pamer E.G."/>
        </authorList>
    </citation>
    <scope>NUCLEOTIDE SEQUENCE</scope>
    <source>
        <strain evidence="2">DFI.6.55</strain>
    </source>
</reference>
<accession>A0AAW5C033</accession>
<proteinExistence type="predicted"/>
<name>A0AAW5C033_9FIRM</name>
<organism evidence="2 3">
    <name type="scientific">Enterocloster aldenensis</name>
    <dbReference type="NCBI Taxonomy" id="358742"/>
    <lineage>
        <taxon>Bacteria</taxon>
        <taxon>Bacillati</taxon>
        <taxon>Bacillota</taxon>
        <taxon>Clostridia</taxon>
        <taxon>Lachnospirales</taxon>
        <taxon>Lachnospiraceae</taxon>
        <taxon>Enterocloster</taxon>
    </lineage>
</organism>
<evidence type="ECO:0008006" key="4">
    <source>
        <dbReference type="Google" id="ProtNLM"/>
    </source>
</evidence>
<evidence type="ECO:0000256" key="1">
    <source>
        <dbReference type="SAM" id="Phobius"/>
    </source>
</evidence>
<evidence type="ECO:0000313" key="3">
    <source>
        <dbReference type="Proteomes" id="UP001299608"/>
    </source>
</evidence>
<dbReference type="Proteomes" id="UP001299608">
    <property type="component" value="Unassembled WGS sequence"/>
</dbReference>
<dbReference type="AlphaFoldDB" id="A0AAW5C033"/>
<protein>
    <recommendedName>
        <fullName evidence="4">Cobalamin adenosyltransferase</fullName>
    </recommendedName>
</protein>
<dbReference type="EMBL" id="JAKNGE010000025">
    <property type="protein sequence ID" value="MCG4747475.1"/>
    <property type="molecule type" value="Genomic_DNA"/>
</dbReference>
<sequence length="519" mass="58000">MGQCFAALSDSDFSPNPEDGIMKALFSQYERVIVESLITSFGLDFLIKDRHGGDVDTIHNVRQTTDGKMEYKNRENQAAYDSRGDYNAAEYHQKDNRYTDKRAEYAAQKQANNLYDEYIGEKFDVNDKVDVEHIISAKEIHNDPGRTLAGIRGVDLANSDDNLCATNAHTNRSKQDDSVNEFLDKRGAGYTDEQKEKIRAVDARARKAYEAKLAAAYYSSAGFAKDTAKAAGKVGIQMGLRQVVGLMFTEVWFSVREEFSHISTPFELEEFYISIGNGIKRGFINAKHKYKDLIDKFKEGAIAGVLSNITTTLCNIFFTTAKNTIRIMRQAYASIVQAAEILFLNPENLAFGERMRAASKILATGASIVIGVVVTEAVGDTGIKSIPVLANIIPDFCGALVTGIMTCSFLVYLDRSKTMNHLVSVLNSIPSVSSEVDYYKRQATYFKRYAAELMRIDLQQFIDEEKVFSEFACRLNNVQDGTELNALLKDAVQKIGIKIPWGDDFNGFMNDKSKVLIFE</sequence>
<keyword evidence="1" id="KW-0812">Transmembrane</keyword>
<feature type="transmembrane region" description="Helical" evidence="1">
    <location>
        <begin position="361"/>
        <end position="379"/>
    </location>
</feature>
<feature type="transmembrane region" description="Helical" evidence="1">
    <location>
        <begin position="391"/>
        <end position="413"/>
    </location>
</feature>
<keyword evidence="1" id="KW-0472">Membrane</keyword>
<keyword evidence="1" id="KW-1133">Transmembrane helix</keyword>